<evidence type="ECO:0008006" key="4">
    <source>
        <dbReference type="Google" id="ProtNLM"/>
    </source>
</evidence>
<reference evidence="2 3" key="1">
    <citation type="submission" date="2021-01" db="EMBL/GenBank/DDBJ databases">
        <title>Genomic Encyclopedia of Type Strains, Phase IV (KMG-IV): sequencing the most valuable type-strain genomes for metagenomic binning, comparative biology and taxonomic classification.</title>
        <authorList>
            <person name="Goeker M."/>
        </authorList>
    </citation>
    <scope>NUCLEOTIDE SEQUENCE [LARGE SCALE GENOMIC DNA]</scope>
    <source>
        <strain evidence="2 3">DSM 25879</strain>
    </source>
</reference>
<name>A0ABS2P4F4_9BACI</name>
<feature type="transmembrane region" description="Helical" evidence="1">
    <location>
        <begin position="55"/>
        <end position="72"/>
    </location>
</feature>
<feature type="transmembrane region" description="Helical" evidence="1">
    <location>
        <begin position="118"/>
        <end position="136"/>
    </location>
</feature>
<keyword evidence="3" id="KW-1185">Reference proteome</keyword>
<proteinExistence type="predicted"/>
<evidence type="ECO:0000313" key="2">
    <source>
        <dbReference type="EMBL" id="MBM7621741.1"/>
    </source>
</evidence>
<evidence type="ECO:0000313" key="3">
    <source>
        <dbReference type="Proteomes" id="UP000737402"/>
    </source>
</evidence>
<gene>
    <name evidence="2" type="ORF">JOC95_003649</name>
</gene>
<dbReference type="RefSeq" id="WP_204418514.1">
    <property type="nucleotide sequence ID" value="NZ_JAFBED010000010.1"/>
</dbReference>
<keyword evidence="1" id="KW-1133">Transmembrane helix</keyword>
<dbReference type="Proteomes" id="UP000737402">
    <property type="component" value="Unassembled WGS sequence"/>
</dbReference>
<comment type="caution">
    <text evidence="2">The sequence shown here is derived from an EMBL/GenBank/DDBJ whole genome shotgun (WGS) entry which is preliminary data.</text>
</comment>
<dbReference type="EMBL" id="JAFBED010000010">
    <property type="protein sequence ID" value="MBM7621741.1"/>
    <property type="molecule type" value="Genomic_DNA"/>
</dbReference>
<keyword evidence="1" id="KW-0812">Transmembrane</keyword>
<organism evidence="2 3">
    <name type="scientific">Sutcliffiella tianshenii</name>
    <dbReference type="NCBI Taxonomy" id="1463404"/>
    <lineage>
        <taxon>Bacteria</taxon>
        <taxon>Bacillati</taxon>
        <taxon>Bacillota</taxon>
        <taxon>Bacilli</taxon>
        <taxon>Bacillales</taxon>
        <taxon>Bacillaceae</taxon>
        <taxon>Sutcliffiella</taxon>
    </lineage>
</organism>
<keyword evidence="1" id="KW-0472">Membrane</keyword>
<protein>
    <recommendedName>
        <fullName evidence="4">DUF1440 domain-containing protein</fullName>
    </recommendedName>
</protein>
<accession>A0ABS2P4F4</accession>
<sequence>MIQRGALTGFLSGSIMGLAMKFLEAISSKKVYVLLLNVDFIPYIDSRDLPELAEFSLHVLMAILIGIIFAWLMERNADSKNSPYFWSFLLTLPTVFLYFPLTILATKDTPAVNDPISFSLWTVGHILFAILLPIFYSPRQK</sequence>
<evidence type="ECO:0000256" key="1">
    <source>
        <dbReference type="SAM" id="Phobius"/>
    </source>
</evidence>
<feature type="transmembrane region" description="Helical" evidence="1">
    <location>
        <begin position="84"/>
        <end position="106"/>
    </location>
</feature>